<reference evidence="39" key="2">
    <citation type="submission" date="2025-09" db="UniProtKB">
        <authorList>
            <consortium name="Ensembl"/>
        </authorList>
    </citation>
    <scope>IDENTIFICATION</scope>
</reference>
<evidence type="ECO:0000256" key="20">
    <source>
        <dbReference type="ARBA" id="ARBA00035949"/>
    </source>
</evidence>
<keyword evidence="15" id="KW-0456">Lyase</keyword>
<evidence type="ECO:0000256" key="33">
    <source>
        <dbReference type="ARBA" id="ARBA00048361"/>
    </source>
</evidence>
<dbReference type="Gene3D" id="3.90.226.10">
    <property type="entry name" value="2-enoyl-CoA Hydratase, Chain A, domain 1"/>
    <property type="match status" value="1"/>
</dbReference>
<evidence type="ECO:0000256" key="23">
    <source>
        <dbReference type="ARBA" id="ARBA00036353"/>
    </source>
</evidence>
<comment type="catalytic activity">
    <reaction evidence="34">
        <text>a (3S)-3-hydroxyacyl-CoA + NAD(+) = a 3-oxoacyl-CoA + NADH + H(+)</text>
        <dbReference type="Rhea" id="RHEA:22432"/>
        <dbReference type="ChEBI" id="CHEBI:15378"/>
        <dbReference type="ChEBI" id="CHEBI:57318"/>
        <dbReference type="ChEBI" id="CHEBI:57540"/>
        <dbReference type="ChEBI" id="CHEBI:57945"/>
        <dbReference type="ChEBI" id="CHEBI:90726"/>
        <dbReference type="EC" id="1.1.1.35"/>
    </reaction>
    <physiologicalReaction direction="left-to-right" evidence="34">
        <dbReference type="Rhea" id="RHEA:22433"/>
    </physiologicalReaction>
</comment>
<evidence type="ECO:0000259" key="37">
    <source>
        <dbReference type="Pfam" id="PF00725"/>
    </source>
</evidence>
<dbReference type="SUPFAM" id="SSF52096">
    <property type="entry name" value="ClpP/crotonase"/>
    <property type="match status" value="1"/>
</dbReference>
<evidence type="ECO:0000256" key="11">
    <source>
        <dbReference type="ARBA" id="ARBA00023027"/>
    </source>
</evidence>
<keyword evidence="12" id="KW-0443">Lipid metabolism</keyword>
<dbReference type="SUPFAM" id="SSF51735">
    <property type="entry name" value="NAD(P)-binding Rossmann-fold domains"/>
    <property type="match status" value="1"/>
</dbReference>
<dbReference type="InterPro" id="IPR018376">
    <property type="entry name" value="Enoyl-CoA_hyd/isom_CS"/>
</dbReference>
<evidence type="ECO:0000256" key="12">
    <source>
        <dbReference type="ARBA" id="ARBA00023098"/>
    </source>
</evidence>
<dbReference type="Pfam" id="PF02737">
    <property type="entry name" value="3HCDH_N"/>
    <property type="match status" value="1"/>
</dbReference>
<keyword evidence="16" id="KW-0511">Multifunctional enzyme</keyword>
<feature type="domain" description="3-hydroxyacyl-CoA dehydrogenase C-terminal" evidence="37">
    <location>
        <begin position="494"/>
        <end position="598"/>
    </location>
</feature>
<evidence type="ECO:0000256" key="26">
    <source>
        <dbReference type="ARBA" id="ARBA00036570"/>
    </source>
</evidence>
<comment type="catalytic activity">
    <reaction evidence="22">
        <text>(3Z)-hexenoyl-CoA = (2E)-hexenoyl-CoA</text>
        <dbReference type="Rhea" id="RHEA:45748"/>
        <dbReference type="ChEBI" id="CHEBI:62077"/>
        <dbReference type="ChEBI" id="CHEBI:85415"/>
    </reaction>
    <physiologicalReaction direction="left-to-right" evidence="22">
        <dbReference type="Rhea" id="RHEA:45749"/>
    </physiologicalReaction>
</comment>
<feature type="domain" description="3-hydroxyacyl-CoA dehydrogenase NAD binding" evidence="38">
    <location>
        <begin position="312"/>
        <end position="491"/>
    </location>
</feature>
<dbReference type="Pfam" id="PF00725">
    <property type="entry name" value="3HCDH"/>
    <property type="match status" value="2"/>
</dbReference>
<dbReference type="InterPro" id="IPR029045">
    <property type="entry name" value="ClpP/crotonase-like_dom_sf"/>
</dbReference>
<dbReference type="UniPathway" id="UPA00659"/>
<comment type="catalytic activity">
    <reaction evidence="23">
        <text>(3E)-hexenoyl-CoA = (2E)-hexenoyl-CoA</text>
        <dbReference type="Rhea" id="RHEA:45736"/>
        <dbReference type="ChEBI" id="CHEBI:62077"/>
        <dbReference type="ChEBI" id="CHEBI:84790"/>
    </reaction>
    <physiologicalReaction direction="left-to-right" evidence="23">
        <dbReference type="Rhea" id="RHEA:45737"/>
    </physiologicalReaction>
</comment>
<reference evidence="39" key="1">
    <citation type="submission" date="2025-08" db="UniProtKB">
        <authorList>
            <consortium name="Ensembl"/>
        </authorList>
    </citation>
    <scope>IDENTIFICATION</scope>
</reference>
<evidence type="ECO:0000256" key="34">
    <source>
        <dbReference type="ARBA" id="ARBA00048911"/>
    </source>
</evidence>
<dbReference type="PANTHER" id="PTHR23309">
    <property type="entry name" value="3-HYDROXYACYL-COA DEHYROGENASE"/>
    <property type="match status" value="1"/>
</dbReference>
<dbReference type="GO" id="GO:0006635">
    <property type="term" value="P:fatty acid beta-oxidation"/>
    <property type="evidence" value="ECO:0007669"/>
    <property type="project" value="UniProtKB-UniPathway"/>
</dbReference>
<evidence type="ECO:0000256" key="14">
    <source>
        <dbReference type="ARBA" id="ARBA00023235"/>
    </source>
</evidence>
<evidence type="ECO:0000256" key="21">
    <source>
        <dbReference type="ARBA" id="ARBA00035959"/>
    </source>
</evidence>
<evidence type="ECO:0000256" key="24">
    <source>
        <dbReference type="ARBA" id="ARBA00036370"/>
    </source>
</evidence>
<organism evidence="39 40">
    <name type="scientific">Amazona collaria</name>
    <name type="common">yellow-billed parrot</name>
    <dbReference type="NCBI Taxonomy" id="241587"/>
    <lineage>
        <taxon>Eukaryota</taxon>
        <taxon>Metazoa</taxon>
        <taxon>Chordata</taxon>
        <taxon>Craniata</taxon>
        <taxon>Vertebrata</taxon>
        <taxon>Euteleostomi</taxon>
        <taxon>Archelosauria</taxon>
        <taxon>Archosauria</taxon>
        <taxon>Dinosauria</taxon>
        <taxon>Saurischia</taxon>
        <taxon>Theropoda</taxon>
        <taxon>Coelurosauria</taxon>
        <taxon>Aves</taxon>
        <taxon>Neognathae</taxon>
        <taxon>Neoaves</taxon>
        <taxon>Telluraves</taxon>
        <taxon>Australaves</taxon>
        <taxon>Psittaciformes</taxon>
        <taxon>Psittacidae</taxon>
        <taxon>Amazona</taxon>
    </lineage>
</organism>
<dbReference type="GO" id="GO:0004300">
    <property type="term" value="F:enoyl-CoA hydratase activity"/>
    <property type="evidence" value="ECO:0007669"/>
    <property type="project" value="UniProtKB-EC"/>
</dbReference>
<comment type="catalytic activity">
    <reaction evidence="32">
        <text>(3S)-hydroxyhexadecanoyl-CoA + NAD(+) = 3-oxohexadecanoyl-CoA + NADH + H(+)</text>
        <dbReference type="Rhea" id="RHEA:31159"/>
        <dbReference type="ChEBI" id="CHEBI:15378"/>
        <dbReference type="ChEBI" id="CHEBI:57349"/>
        <dbReference type="ChEBI" id="CHEBI:57540"/>
        <dbReference type="ChEBI" id="CHEBI:57945"/>
        <dbReference type="ChEBI" id="CHEBI:62613"/>
    </reaction>
    <physiologicalReaction direction="left-to-right" evidence="32">
        <dbReference type="Rhea" id="RHEA:31160"/>
    </physiologicalReaction>
</comment>
<dbReference type="FunFam" id="3.40.50.720:FF:000009">
    <property type="entry name" value="Fatty oxidation complex, alpha subunit"/>
    <property type="match status" value="1"/>
</dbReference>
<dbReference type="FunFam" id="3.90.226.10:FF:000052">
    <property type="entry name" value="Peroxisomal bifunctional enzyme"/>
    <property type="match status" value="1"/>
</dbReference>
<evidence type="ECO:0000256" key="5">
    <source>
        <dbReference type="ARBA" id="ARBA00011245"/>
    </source>
</evidence>
<comment type="subcellular location">
    <subcellularLocation>
        <location evidence="2">Peroxisome</location>
    </subcellularLocation>
</comment>
<dbReference type="FunFam" id="1.10.1040.50:FF:000006">
    <property type="entry name" value="Peroxisomal bifunctional enzyme"/>
    <property type="match status" value="1"/>
</dbReference>
<evidence type="ECO:0000256" key="15">
    <source>
        <dbReference type="ARBA" id="ARBA00023239"/>
    </source>
</evidence>
<comment type="similarity">
    <text evidence="29">In the C-terminal section; belongs to the 3-hydroxyacyl-CoA dehydrogenase family.</text>
</comment>
<comment type="catalytic activity">
    <reaction evidence="26">
        <text>(3E,5Z)-tetradecadienoyl-CoA = (2E,5Z)-tetradecadienoyl-CoA</text>
        <dbReference type="Rhea" id="RHEA:47464"/>
        <dbReference type="ChEBI" id="CHEBI:71586"/>
        <dbReference type="ChEBI" id="CHEBI:87701"/>
    </reaction>
    <physiologicalReaction direction="right-to-left" evidence="26">
        <dbReference type="Rhea" id="RHEA:47466"/>
    </physiologicalReaction>
</comment>
<dbReference type="InterPro" id="IPR006180">
    <property type="entry name" value="3-OHacyl-CoA_DH_CS"/>
</dbReference>
<keyword evidence="9" id="KW-0276">Fatty acid metabolism</keyword>
<evidence type="ECO:0000256" key="8">
    <source>
        <dbReference type="ARBA" id="ARBA00013000"/>
    </source>
</evidence>
<evidence type="ECO:0000256" key="30">
    <source>
        <dbReference type="ARBA" id="ARBA00039632"/>
    </source>
</evidence>
<keyword evidence="13" id="KW-0576">Peroxisome</keyword>
<comment type="catalytic activity">
    <reaction evidence="24">
        <text>(3S)-hydroxyhexanoyl-CoA = (2E)-hexenoyl-CoA + H2O</text>
        <dbReference type="Rhea" id="RHEA:30547"/>
        <dbReference type="ChEBI" id="CHEBI:15377"/>
        <dbReference type="ChEBI" id="CHEBI:62075"/>
        <dbReference type="ChEBI" id="CHEBI:62077"/>
    </reaction>
    <physiologicalReaction direction="right-to-left" evidence="24">
        <dbReference type="Rhea" id="RHEA:30549"/>
    </physiologicalReaction>
</comment>
<dbReference type="EC" id="1.1.1.35" evidence="8"/>
<comment type="catalytic activity">
    <reaction evidence="35">
        <text>(3S)-hydroxyhexadecanedioyl-CoA + NAD(+) = 3-oxohexadecanedioyl-CoA + NADH + H(+)</text>
        <dbReference type="Rhea" id="RHEA:40267"/>
        <dbReference type="ChEBI" id="CHEBI:15378"/>
        <dbReference type="ChEBI" id="CHEBI:57540"/>
        <dbReference type="ChEBI" id="CHEBI:57945"/>
        <dbReference type="ChEBI" id="CHEBI:77080"/>
        <dbReference type="ChEBI" id="CHEBI:77081"/>
    </reaction>
    <physiologicalReaction direction="left-to-right" evidence="35">
        <dbReference type="Rhea" id="RHEA:40268"/>
    </physiologicalReaction>
</comment>
<accession>A0A8B9FP85</accession>
<comment type="similarity">
    <text evidence="36">Belongs to the enoyl-CoA hydratase/isomerase family.</text>
</comment>
<dbReference type="EC" id="5.3.3.8" evidence="6"/>
<dbReference type="PROSITE" id="PS00067">
    <property type="entry name" value="3HCDH"/>
    <property type="match status" value="1"/>
</dbReference>
<dbReference type="GO" id="GO:0070403">
    <property type="term" value="F:NAD+ binding"/>
    <property type="evidence" value="ECO:0007669"/>
    <property type="project" value="InterPro"/>
</dbReference>
<sequence length="739" mass="81081">MKGFTQRGCGRRQARGETCLDIQLIFTATVFITDLLEGLTVLQALEDGLKKADADPSVKAVMICGENGKFSAGADIRGFSSTKRNGTVLGPIVSLIERSEKPVVAAIEGIALGGGLEITLGCHYRIAHVKAQLGLPEVTLGLLPGAEGTQRLPRLIGVPAALDIITTGRHIPATEALKLGLVDEIVEENTVEAAIRLANKVIGQPLGPRRLSLKPVPKLPNMETFLSEALLKVKKRAHGCLAPELCFQAVRAATEQPFADGIQKERELFNILLTSGQAQALQYAFFTERSAQKWTTPNGASWKSASPQPIHKAAVIGLGTMGRGIVTCLVKANIPVVALEQDLEYLKMGRKAVLHLLEREAMKMEQGAKTLDFHNPAHLQFTVNFDALHDVDLVIEAVFENMALKKEIFHKLSRTCKPEAFLCTNTSALSIDEIASATSRPQQVIGTHFFSPAHVMRLLEIVYGHHTSPTTIATAMQLAKALKKVGVVVGNCFGFVGNRMMFPYVQQAVFLLEEGSSPEAVDQVLEDFGFKIGPFRMSDLAGLDVGWRSRKDQGLTGASLPPGTPARQRHGHRYSPLPDLLCENGRFGQKTGKGWYQYEKAGGRIAKPDPWLHNFLSQYRDTHHIKTRFIDQEEILERCLFALINEGFKILAEGIASHPEHLDVIYINGYGWPKHRGGPMFHASTVGLPRVLAKLQKYSEAHPDVPELLPSAFLKKLVAIGNPPLKEWMSYLSRQSNKL</sequence>
<comment type="catalytic activity">
    <reaction evidence="25">
        <text>(2S,3S)-3-hydroxy-2-methylbutanoyl-CoA = (2E)-2-methylbut-2-enoyl-CoA + H2O</text>
        <dbReference type="Rhea" id="RHEA:31119"/>
        <dbReference type="ChEBI" id="CHEBI:15377"/>
        <dbReference type="ChEBI" id="CHEBI:57312"/>
        <dbReference type="ChEBI" id="CHEBI:57337"/>
    </reaction>
    <physiologicalReaction direction="right-to-left" evidence="25">
        <dbReference type="Rhea" id="RHEA:31121"/>
    </physiologicalReaction>
</comment>
<comment type="catalytic activity">
    <reaction evidence="18">
        <text>(3E,5Z)-octadienoyl-CoA = (2E,5Z)-octadienoyl-CoA</text>
        <dbReference type="Rhea" id="RHEA:49932"/>
        <dbReference type="ChEBI" id="CHEBI:85108"/>
        <dbReference type="ChEBI" id="CHEBI:131990"/>
    </reaction>
    <physiologicalReaction direction="right-to-left" evidence="18">
        <dbReference type="Rhea" id="RHEA:49934"/>
    </physiologicalReaction>
</comment>
<evidence type="ECO:0000256" key="13">
    <source>
        <dbReference type="ARBA" id="ARBA00023140"/>
    </source>
</evidence>
<dbReference type="Gene3D" id="1.10.1040.50">
    <property type="match status" value="1"/>
</dbReference>
<dbReference type="InterPro" id="IPR008927">
    <property type="entry name" value="6-PGluconate_DH-like_C_sf"/>
</dbReference>
<dbReference type="Pfam" id="PF00378">
    <property type="entry name" value="ECH_1"/>
    <property type="match status" value="1"/>
</dbReference>
<evidence type="ECO:0000256" key="31">
    <source>
        <dbReference type="ARBA" id="ARBA00042031"/>
    </source>
</evidence>
<dbReference type="GO" id="GO:0005777">
    <property type="term" value="C:peroxisome"/>
    <property type="evidence" value="ECO:0007669"/>
    <property type="project" value="UniProtKB-SubCell"/>
</dbReference>
<keyword evidence="40" id="KW-1185">Reference proteome</keyword>
<evidence type="ECO:0000256" key="9">
    <source>
        <dbReference type="ARBA" id="ARBA00022832"/>
    </source>
</evidence>
<evidence type="ECO:0000256" key="10">
    <source>
        <dbReference type="ARBA" id="ARBA00023002"/>
    </source>
</evidence>
<comment type="pathway">
    <text evidence="3">Lipid metabolism; fatty acid beta-oxidation.</text>
</comment>
<dbReference type="PANTHER" id="PTHR23309:SF49">
    <property type="entry name" value="PEROXISOMAL BIFUNCTIONAL ENZYME"/>
    <property type="match status" value="1"/>
</dbReference>
<feature type="domain" description="3-hydroxyacyl-CoA dehydrogenase C-terminal" evidence="37">
    <location>
        <begin position="635"/>
        <end position="723"/>
    </location>
</feature>
<evidence type="ECO:0000256" key="36">
    <source>
        <dbReference type="RuleBase" id="RU003707"/>
    </source>
</evidence>
<comment type="similarity">
    <text evidence="4">In the N-terminal section; belongs to the enoyl-CoA hydratase/isomerase family.</text>
</comment>
<comment type="catalytic activity">
    <reaction evidence="17">
        <text>(3S)-hydroxydecanoyl-CoA = (2E)-decenoyl-CoA + H2O</text>
        <dbReference type="Rhea" id="RHEA:31191"/>
        <dbReference type="ChEBI" id="CHEBI:15377"/>
        <dbReference type="ChEBI" id="CHEBI:61406"/>
        <dbReference type="ChEBI" id="CHEBI:62616"/>
    </reaction>
    <physiologicalReaction direction="right-to-left" evidence="17">
        <dbReference type="Rhea" id="RHEA:31193"/>
    </physiologicalReaction>
</comment>
<evidence type="ECO:0000256" key="35">
    <source>
        <dbReference type="ARBA" id="ARBA00049448"/>
    </source>
</evidence>
<dbReference type="CDD" id="cd06558">
    <property type="entry name" value="crotonase-like"/>
    <property type="match status" value="1"/>
</dbReference>
<comment type="subunit">
    <text evidence="5">Monomer.</text>
</comment>
<comment type="catalytic activity">
    <reaction evidence="33">
        <text>(3S)-hydroxydecanoyl-CoA + NAD(+) = 3-oxodecanoyl-CoA + NADH + H(+)</text>
        <dbReference type="Rhea" id="RHEA:31187"/>
        <dbReference type="ChEBI" id="CHEBI:15378"/>
        <dbReference type="ChEBI" id="CHEBI:57540"/>
        <dbReference type="ChEBI" id="CHEBI:57945"/>
        <dbReference type="ChEBI" id="CHEBI:62548"/>
        <dbReference type="ChEBI" id="CHEBI:62616"/>
    </reaction>
    <physiologicalReaction direction="left-to-right" evidence="33">
        <dbReference type="Rhea" id="RHEA:31188"/>
    </physiologicalReaction>
</comment>
<evidence type="ECO:0000256" key="32">
    <source>
        <dbReference type="ARBA" id="ARBA00047613"/>
    </source>
</evidence>
<comment type="catalytic activity">
    <reaction evidence="20">
        <text>a (3E)-enoyl-CoA = a 4-saturated (2E)-enoyl-CoA</text>
        <dbReference type="Rhea" id="RHEA:45228"/>
        <dbReference type="ChEBI" id="CHEBI:58521"/>
        <dbReference type="ChEBI" id="CHEBI:85097"/>
        <dbReference type="EC" id="5.3.3.8"/>
    </reaction>
    <physiologicalReaction direction="left-to-right" evidence="20">
        <dbReference type="Rhea" id="RHEA:45229"/>
    </physiologicalReaction>
</comment>
<dbReference type="InterPro" id="IPR036291">
    <property type="entry name" value="NAD(P)-bd_dom_sf"/>
</dbReference>
<protein>
    <recommendedName>
        <fullName evidence="30">Peroxisomal bifunctional enzyme</fullName>
        <ecNumber evidence="8">1.1.1.35</ecNumber>
        <ecNumber evidence="7">4.2.1.17</ecNumber>
        <ecNumber evidence="6">5.3.3.8</ecNumber>
    </recommendedName>
    <alternativeName>
        <fullName evidence="31">Multifunctional enzyme 1</fullName>
    </alternativeName>
</protein>
<dbReference type="Proteomes" id="UP000694522">
    <property type="component" value="Unplaced"/>
</dbReference>
<keyword evidence="10" id="KW-0560">Oxidoreductase</keyword>
<dbReference type="Gene3D" id="3.40.50.720">
    <property type="entry name" value="NAD(P)-binding Rossmann-like Domain"/>
    <property type="match status" value="1"/>
</dbReference>
<proteinExistence type="inferred from homology"/>
<dbReference type="EC" id="4.2.1.17" evidence="7"/>
<comment type="catalytic activity">
    <reaction evidence="21">
        <text>a (3Z)-enoyl-CoA = a 4-saturated (2E)-enoyl-CoA</text>
        <dbReference type="Rhea" id="RHEA:45900"/>
        <dbReference type="ChEBI" id="CHEBI:85097"/>
        <dbReference type="ChEBI" id="CHEBI:85489"/>
        <dbReference type="EC" id="5.3.3.8"/>
    </reaction>
    <physiologicalReaction direction="left-to-right" evidence="21">
        <dbReference type="Rhea" id="RHEA:45901"/>
    </physiologicalReaction>
</comment>
<evidence type="ECO:0000256" key="7">
    <source>
        <dbReference type="ARBA" id="ARBA00012076"/>
    </source>
</evidence>
<keyword evidence="14" id="KW-0413">Isomerase</keyword>
<evidence type="ECO:0000256" key="29">
    <source>
        <dbReference type="ARBA" id="ARBA00038365"/>
    </source>
</evidence>
<dbReference type="InterPro" id="IPR006176">
    <property type="entry name" value="3-OHacyl-CoA_DH_NAD-bd"/>
</dbReference>
<evidence type="ECO:0000256" key="4">
    <source>
        <dbReference type="ARBA" id="ARBA00008750"/>
    </source>
</evidence>
<comment type="catalytic activity">
    <reaction evidence="1">
        <text>(3S)-hydroxyhexadecanoyl-CoA = (2E)-hexadecenoyl-CoA + H2O</text>
        <dbReference type="Rhea" id="RHEA:31163"/>
        <dbReference type="ChEBI" id="CHEBI:15377"/>
        <dbReference type="ChEBI" id="CHEBI:61526"/>
        <dbReference type="ChEBI" id="CHEBI:62613"/>
    </reaction>
    <physiologicalReaction direction="right-to-left" evidence="1">
        <dbReference type="Rhea" id="RHEA:31165"/>
    </physiologicalReaction>
</comment>
<dbReference type="InterPro" id="IPR006108">
    <property type="entry name" value="3HC_DH_C"/>
</dbReference>
<comment type="catalytic activity">
    <reaction evidence="19">
        <text>a 4-saturated-(3S)-3-hydroxyacyl-CoA = a (3E)-enoyl-CoA + H2O</text>
        <dbReference type="Rhea" id="RHEA:20724"/>
        <dbReference type="ChEBI" id="CHEBI:15377"/>
        <dbReference type="ChEBI" id="CHEBI:58521"/>
        <dbReference type="ChEBI" id="CHEBI:137480"/>
        <dbReference type="EC" id="4.2.1.17"/>
    </reaction>
    <physiologicalReaction direction="left-to-right" evidence="19">
        <dbReference type="Rhea" id="RHEA:20725"/>
    </physiologicalReaction>
</comment>
<evidence type="ECO:0000256" key="27">
    <source>
        <dbReference type="ARBA" id="ARBA00036656"/>
    </source>
</evidence>
<evidence type="ECO:0000313" key="40">
    <source>
        <dbReference type="Proteomes" id="UP000694522"/>
    </source>
</evidence>
<evidence type="ECO:0000256" key="28">
    <source>
        <dbReference type="ARBA" id="ARBA00036989"/>
    </source>
</evidence>
<evidence type="ECO:0000256" key="19">
    <source>
        <dbReference type="ARBA" id="ARBA00035909"/>
    </source>
</evidence>
<dbReference type="AlphaFoldDB" id="A0A8B9FP85"/>
<keyword evidence="11" id="KW-0520">NAD</keyword>
<evidence type="ECO:0000256" key="1">
    <source>
        <dbReference type="ARBA" id="ARBA00000469"/>
    </source>
</evidence>
<evidence type="ECO:0000259" key="38">
    <source>
        <dbReference type="Pfam" id="PF02737"/>
    </source>
</evidence>
<evidence type="ECO:0000256" key="3">
    <source>
        <dbReference type="ARBA" id="ARBA00005005"/>
    </source>
</evidence>
<evidence type="ECO:0000313" key="39">
    <source>
        <dbReference type="Ensembl" id="ENSACOP00000009898.1"/>
    </source>
</evidence>
<name>A0A8B9FP85_9PSIT</name>
<dbReference type="InterPro" id="IPR001753">
    <property type="entry name" value="Enoyl-CoA_hydra/iso"/>
</dbReference>
<evidence type="ECO:0000256" key="18">
    <source>
        <dbReference type="ARBA" id="ARBA00035863"/>
    </source>
</evidence>
<evidence type="ECO:0000256" key="22">
    <source>
        <dbReference type="ARBA" id="ARBA00036336"/>
    </source>
</evidence>
<dbReference type="SUPFAM" id="SSF48179">
    <property type="entry name" value="6-phosphogluconate dehydrogenase C-terminal domain-like"/>
    <property type="match status" value="2"/>
</dbReference>
<comment type="catalytic activity">
    <reaction evidence="28">
        <text>(2E)-hexadecenedioyl-CoA + H2O = (3S)-hydroxyhexadecanedioyl-CoA</text>
        <dbReference type="Rhea" id="RHEA:40259"/>
        <dbReference type="ChEBI" id="CHEBI:15377"/>
        <dbReference type="ChEBI" id="CHEBI:77075"/>
        <dbReference type="ChEBI" id="CHEBI:77080"/>
    </reaction>
    <physiologicalReaction direction="left-to-right" evidence="28">
        <dbReference type="Rhea" id="RHEA:40260"/>
    </physiologicalReaction>
</comment>
<dbReference type="Ensembl" id="ENSACOT00000010238.1">
    <property type="protein sequence ID" value="ENSACOP00000009898.1"/>
    <property type="gene ID" value="ENSACOG00000006806.1"/>
</dbReference>
<evidence type="ECO:0000256" key="6">
    <source>
        <dbReference type="ARBA" id="ARBA00012064"/>
    </source>
</evidence>
<evidence type="ECO:0000256" key="16">
    <source>
        <dbReference type="ARBA" id="ARBA00023268"/>
    </source>
</evidence>
<dbReference type="GO" id="GO:0004165">
    <property type="term" value="F:delta(3)-delta(2)-enoyl-CoA isomerase activity"/>
    <property type="evidence" value="ECO:0007669"/>
    <property type="project" value="UniProtKB-EC"/>
</dbReference>
<comment type="catalytic activity">
    <reaction evidence="27">
        <text>(3E)-decenoyl-CoA = (2E)-decenoyl-CoA</text>
        <dbReference type="Rhea" id="RHEA:45752"/>
        <dbReference type="ChEBI" id="CHEBI:61406"/>
        <dbReference type="ChEBI" id="CHEBI:84793"/>
    </reaction>
    <physiologicalReaction direction="left-to-right" evidence="27">
        <dbReference type="Rhea" id="RHEA:45753"/>
    </physiologicalReaction>
</comment>
<evidence type="ECO:0000256" key="2">
    <source>
        <dbReference type="ARBA" id="ARBA00004275"/>
    </source>
</evidence>
<dbReference type="PROSITE" id="PS00166">
    <property type="entry name" value="ENOYL_COA_HYDRATASE"/>
    <property type="match status" value="1"/>
</dbReference>
<evidence type="ECO:0000256" key="17">
    <source>
        <dbReference type="ARBA" id="ARBA00035760"/>
    </source>
</evidence>
<evidence type="ECO:0000256" key="25">
    <source>
        <dbReference type="ARBA" id="ARBA00036472"/>
    </source>
</evidence>
<dbReference type="GO" id="GO:0003857">
    <property type="term" value="F:(3S)-3-hydroxyacyl-CoA dehydrogenase (NAD+) activity"/>
    <property type="evidence" value="ECO:0007669"/>
    <property type="project" value="UniProtKB-EC"/>
</dbReference>